<keyword evidence="5" id="KW-0408">Iron</keyword>
<dbReference type="Pfam" id="PF13640">
    <property type="entry name" value="2OG-FeII_Oxy_3"/>
    <property type="match status" value="1"/>
</dbReference>
<evidence type="ECO:0000256" key="3">
    <source>
        <dbReference type="ARBA" id="ARBA00022964"/>
    </source>
</evidence>
<dbReference type="InterPro" id="IPR045054">
    <property type="entry name" value="P4HA-like"/>
</dbReference>
<reference evidence="8" key="1">
    <citation type="journal article" date="2023" name="Mol. Phylogenet. Evol.">
        <title>Genome-scale phylogeny and comparative genomics of the fungal order Sordariales.</title>
        <authorList>
            <person name="Hensen N."/>
            <person name="Bonometti L."/>
            <person name="Westerberg I."/>
            <person name="Brannstrom I.O."/>
            <person name="Guillou S."/>
            <person name="Cros-Aarteil S."/>
            <person name="Calhoun S."/>
            <person name="Haridas S."/>
            <person name="Kuo A."/>
            <person name="Mondo S."/>
            <person name="Pangilinan J."/>
            <person name="Riley R."/>
            <person name="LaButti K."/>
            <person name="Andreopoulos B."/>
            <person name="Lipzen A."/>
            <person name="Chen C."/>
            <person name="Yan M."/>
            <person name="Daum C."/>
            <person name="Ng V."/>
            <person name="Clum A."/>
            <person name="Steindorff A."/>
            <person name="Ohm R.A."/>
            <person name="Martin F."/>
            <person name="Silar P."/>
            <person name="Natvig D.O."/>
            <person name="Lalanne C."/>
            <person name="Gautier V."/>
            <person name="Ament-Velasquez S.L."/>
            <person name="Kruys A."/>
            <person name="Hutchinson M.I."/>
            <person name="Powell A.J."/>
            <person name="Barry K."/>
            <person name="Miller A.N."/>
            <person name="Grigoriev I.V."/>
            <person name="Debuchy R."/>
            <person name="Gladieux P."/>
            <person name="Hiltunen Thoren M."/>
            <person name="Johannesson H."/>
        </authorList>
    </citation>
    <scope>NUCLEOTIDE SEQUENCE</scope>
    <source>
        <strain evidence="8">CBS 958.72</strain>
    </source>
</reference>
<evidence type="ECO:0000256" key="4">
    <source>
        <dbReference type="ARBA" id="ARBA00023002"/>
    </source>
</evidence>
<dbReference type="SMART" id="SM00702">
    <property type="entry name" value="P4Hc"/>
    <property type="match status" value="1"/>
</dbReference>
<dbReference type="SUPFAM" id="SSF51197">
    <property type="entry name" value="Clavaminate synthase-like"/>
    <property type="match status" value="1"/>
</dbReference>
<evidence type="ECO:0000256" key="1">
    <source>
        <dbReference type="ARBA" id="ARBA00001961"/>
    </source>
</evidence>
<dbReference type="GO" id="GO:0005506">
    <property type="term" value="F:iron ion binding"/>
    <property type="evidence" value="ECO:0007669"/>
    <property type="project" value="InterPro"/>
</dbReference>
<evidence type="ECO:0000313" key="9">
    <source>
        <dbReference type="Proteomes" id="UP001287356"/>
    </source>
</evidence>
<sequence>MRNFLTKSKKPGEAKAAPPRKQHRHNPVQIAYESAPVALPADFLIADPPDARPVTLAAVDWARTAVPEFAGLYAVVLDHVLSASECATLVQLAEDSVPPTLRNSDSAWNPALVNIGAGFEVLDPGYRNSDRIIWDNQEVVDRLWGRCLRAPGLGERLGVVDNDPAVLGPSRRGRWEFRRVNQRMRFLKYAGGQFFKPHCDSPYRETSADGSATVETVFTVHLYLNDSKAEAEASDRDATELVGGATSFLSSDEKRREDVNPKAGRVLIFQHRRLLHSGDDVVKGVKYTMRTDITYERVADREDEPAGV</sequence>
<dbReference type="GO" id="GO:0004656">
    <property type="term" value="F:procollagen-proline 4-dioxygenase activity"/>
    <property type="evidence" value="ECO:0007669"/>
    <property type="project" value="TreeGrafter"/>
</dbReference>
<feature type="domain" description="Prolyl 4-hydroxylase alpha subunit" evidence="7">
    <location>
        <begin position="72"/>
        <end position="294"/>
    </location>
</feature>
<dbReference type="EMBL" id="JAULSN010000008">
    <property type="protein sequence ID" value="KAK3365717.1"/>
    <property type="molecule type" value="Genomic_DNA"/>
</dbReference>
<keyword evidence="3" id="KW-0223">Dioxygenase</keyword>
<dbReference type="InterPro" id="IPR044862">
    <property type="entry name" value="Pro_4_hyd_alph_FE2OG_OXY"/>
</dbReference>
<dbReference type="PANTHER" id="PTHR10869">
    <property type="entry name" value="PROLYL 4-HYDROXYLASE ALPHA SUBUNIT"/>
    <property type="match status" value="1"/>
</dbReference>
<evidence type="ECO:0000256" key="2">
    <source>
        <dbReference type="ARBA" id="ARBA00022723"/>
    </source>
</evidence>
<comment type="cofactor">
    <cofactor evidence="1">
        <name>L-ascorbate</name>
        <dbReference type="ChEBI" id="CHEBI:38290"/>
    </cofactor>
</comment>
<dbReference type="GO" id="GO:0031418">
    <property type="term" value="F:L-ascorbic acid binding"/>
    <property type="evidence" value="ECO:0007669"/>
    <property type="project" value="InterPro"/>
</dbReference>
<accession>A0AAE0JXE0</accession>
<dbReference type="GO" id="GO:0005783">
    <property type="term" value="C:endoplasmic reticulum"/>
    <property type="evidence" value="ECO:0007669"/>
    <property type="project" value="TreeGrafter"/>
</dbReference>
<comment type="caution">
    <text evidence="8">The sequence shown here is derived from an EMBL/GenBank/DDBJ whole genome shotgun (WGS) entry which is preliminary data.</text>
</comment>
<dbReference type="Gene3D" id="2.60.120.620">
    <property type="entry name" value="q2cbj1_9rhob like domain"/>
    <property type="match status" value="1"/>
</dbReference>
<proteinExistence type="predicted"/>
<dbReference type="InterPro" id="IPR006620">
    <property type="entry name" value="Pro_4_hyd_alph"/>
</dbReference>
<feature type="region of interest" description="Disordered" evidence="6">
    <location>
        <begin position="1"/>
        <end position="26"/>
    </location>
</feature>
<gene>
    <name evidence="8" type="ORF">B0T24DRAFT_536008</name>
</gene>
<dbReference type="AlphaFoldDB" id="A0AAE0JXE0"/>
<evidence type="ECO:0000313" key="8">
    <source>
        <dbReference type="EMBL" id="KAK3365717.1"/>
    </source>
</evidence>
<evidence type="ECO:0000256" key="6">
    <source>
        <dbReference type="SAM" id="MobiDB-lite"/>
    </source>
</evidence>
<evidence type="ECO:0000259" key="7">
    <source>
        <dbReference type="SMART" id="SM00702"/>
    </source>
</evidence>
<dbReference type="PANTHER" id="PTHR10869:SF241">
    <property type="entry name" value="FE2OG DIOXYGENASE DOMAIN-CONTAINING PROTEIN"/>
    <property type="match status" value="1"/>
</dbReference>
<reference evidence="8" key="2">
    <citation type="submission" date="2023-06" db="EMBL/GenBank/DDBJ databases">
        <authorList>
            <consortium name="Lawrence Berkeley National Laboratory"/>
            <person name="Haridas S."/>
            <person name="Hensen N."/>
            <person name="Bonometti L."/>
            <person name="Westerberg I."/>
            <person name="Brannstrom I.O."/>
            <person name="Guillou S."/>
            <person name="Cros-Aarteil S."/>
            <person name="Calhoun S."/>
            <person name="Kuo A."/>
            <person name="Mondo S."/>
            <person name="Pangilinan J."/>
            <person name="Riley R."/>
            <person name="Labutti K."/>
            <person name="Andreopoulos B."/>
            <person name="Lipzen A."/>
            <person name="Chen C."/>
            <person name="Yanf M."/>
            <person name="Daum C."/>
            <person name="Ng V."/>
            <person name="Clum A."/>
            <person name="Steindorff A."/>
            <person name="Ohm R."/>
            <person name="Martin F."/>
            <person name="Silar P."/>
            <person name="Natvig D."/>
            <person name="Lalanne C."/>
            <person name="Gautier V."/>
            <person name="Ament-Velasquez S.L."/>
            <person name="Kruys A."/>
            <person name="Hutchinson M.I."/>
            <person name="Powell A.J."/>
            <person name="Barry K."/>
            <person name="Miller A.N."/>
            <person name="Grigoriev I.V."/>
            <person name="Debuchy R."/>
            <person name="Gladieux P."/>
            <person name="Thoren M.H."/>
            <person name="Johannesson H."/>
        </authorList>
    </citation>
    <scope>NUCLEOTIDE SEQUENCE</scope>
    <source>
        <strain evidence="8">CBS 958.72</strain>
    </source>
</reference>
<keyword evidence="2" id="KW-0479">Metal-binding</keyword>
<keyword evidence="9" id="KW-1185">Reference proteome</keyword>
<name>A0AAE0JXE0_9PEZI</name>
<evidence type="ECO:0000256" key="5">
    <source>
        <dbReference type="ARBA" id="ARBA00023004"/>
    </source>
</evidence>
<protein>
    <recommendedName>
        <fullName evidence="7">Prolyl 4-hydroxylase alpha subunit domain-containing protein</fullName>
    </recommendedName>
</protein>
<keyword evidence="4" id="KW-0560">Oxidoreductase</keyword>
<organism evidence="8 9">
    <name type="scientific">Lasiosphaeria ovina</name>
    <dbReference type="NCBI Taxonomy" id="92902"/>
    <lineage>
        <taxon>Eukaryota</taxon>
        <taxon>Fungi</taxon>
        <taxon>Dikarya</taxon>
        <taxon>Ascomycota</taxon>
        <taxon>Pezizomycotina</taxon>
        <taxon>Sordariomycetes</taxon>
        <taxon>Sordariomycetidae</taxon>
        <taxon>Sordariales</taxon>
        <taxon>Lasiosphaeriaceae</taxon>
        <taxon>Lasiosphaeria</taxon>
    </lineage>
</organism>
<dbReference type="Proteomes" id="UP001287356">
    <property type="component" value="Unassembled WGS sequence"/>
</dbReference>